<keyword evidence="2" id="KW-1185">Reference proteome</keyword>
<protein>
    <submittedName>
        <fullName evidence="1">Uncharacterized protein</fullName>
    </submittedName>
</protein>
<dbReference type="EMBL" id="JAMKFB020000120">
    <property type="protein sequence ID" value="KAL0153301.1"/>
    <property type="molecule type" value="Genomic_DNA"/>
</dbReference>
<evidence type="ECO:0000313" key="1">
    <source>
        <dbReference type="EMBL" id="KAL0153301.1"/>
    </source>
</evidence>
<name>A0ABD0MXL2_CIRMR</name>
<comment type="caution">
    <text evidence="1">The sequence shown here is derived from an EMBL/GenBank/DDBJ whole genome shotgun (WGS) entry which is preliminary data.</text>
</comment>
<feature type="non-terminal residue" evidence="1">
    <location>
        <position position="79"/>
    </location>
</feature>
<reference evidence="1 2" key="1">
    <citation type="submission" date="2024-05" db="EMBL/GenBank/DDBJ databases">
        <title>Genome sequencing and assembly of Indian major carp, Cirrhinus mrigala (Hamilton, 1822).</title>
        <authorList>
            <person name="Mohindra V."/>
            <person name="Chowdhury L.M."/>
            <person name="Lal K."/>
            <person name="Jena J.K."/>
        </authorList>
    </citation>
    <scope>NUCLEOTIDE SEQUENCE [LARGE SCALE GENOMIC DNA]</scope>
    <source>
        <strain evidence="1">CM1030</strain>
        <tissue evidence="1">Blood</tissue>
    </source>
</reference>
<evidence type="ECO:0000313" key="2">
    <source>
        <dbReference type="Proteomes" id="UP001529510"/>
    </source>
</evidence>
<accession>A0ABD0MXL2</accession>
<organism evidence="1 2">
    <name type="scientific">Cirrhinus mrigala</name>
    <name type="common">Mrigala</name>
    <dbReference type="NCBI Taxonomy" id="683832"/>
    <lineage>
        <taxon>Eukaryota</taxon>
        <taxon>Metazoa</taxon>
        <taxon>Chordata</taxon>
        <taxon>Craniata</taxon>
        <taxon>Vertebrata</taxon>
        <taxon>Euteleostomi</taxon>
        <taxon>Actinopterygii</taxon>
        <taxon>Neopterygii</taxon>
        <taxon>Teleostei</taxon>
        <taxon>Ostariophysi</taxon>
        <taxon>Cypriniformes</taxon>
        <taxon>Cyprinidae</taxon>
        <taxon>Labeoninae</taxon>
        <taxon>Labeonini</taxon>
        <taxon>Cirrhinus</taxon>
    </lineage>
</organism>
<dbReference type="AlphaFoldDB" id="A0ABD0MXL2"/>
<dbReference type="Proteomes" id="UP001529510">
    <property type="component" value="Unassembled WGS sequence"/>
</dbReference>
<sequence>MDIMMRGRVTLYAAFIRSGGKGNFADEDERVYSLRYWGKGKGFRREAAARAYMNAAIFGGGKGFDEMPNKSLCSGYNKG</sequence>
<proteinExistence type="predicted"/>
<gene>
    <name evidence="1" type="ORF">M9458_051380</name>
</gene>